<feature type="non-terminal residue" evidence="4">
    <location>
        <position position="1"/>
    </location>
</feature>
<dbReference type="PANTHER" id="PTHR45527">
    <property type="entry name" value="NONRIBOSOMAL PEPTIDE SYNTHETASE"/>
    <property type="match status" value="1"/>
</dbReference>
<dbReference type="AlphaFoldDB" id="A0A8S3FPC6"/>
<keyword evidence="2" id="KW-0597">Phosphoprotein</keyword>
<dbReference type="Pfam" id="PF00550">
    <property type="entry name" value="PP-binding"/>
    <property type="match status" value="1"/>
</dbReference>
<comment type="caution">
    <text evidence="4">The sequence shown here is derived from an EMBL/GenBank/DDBJ whole genome shotgun (WGS) entry which is preliminary data.</text>
</comment>
<dbReference type="SUPFAM" id="SSF56801">
    <property type="entry name" value="Acetyl-CoA synthetase-like"/>
    <property type="match status" value="1"/>
</dbReference>
<name>A0A8S3FPC6_9BILA</name>
<dbReference type="Gene3D" id="1.10.1200.10">
    <property type="entry name" value="ACP-like"/>
    <property type="match status" value="1"/>
</dbReference>
<dbReference type="Proteomes" id="UP000681967">
    <property type="component" value="Unassembled WGS sequence"/>
</dbReference>
<dbReference type="InterPro" id="IPR006162">
    <property type="entry name" value="Ppantetheine_attach_site"/>
</dbReference>
<protein>
    <recommendedName>
        <fullName evidence="3">Carrier domain-containing protein</fullName>
    </recommendedName>
</protein>
<reference evidence="4" key="1">
    <citation type="submission" date="2021-02" db="EMBL/GenBank/DDBJ databases">
        <authorList>
            <person name="Nowell W R."/>
        </authorList>
    </citation>
    <scope>NUCLEOTIDE SEQUENCE</scope>
</reference>
<dbReference type="FunFam" id="1.10.1200.10:FF:000005">
    <property type="entry name" value="Nonribosomal peptide synthetase 1"/>
    <property type="match status" value="1"/>
</dbReference>
<dbReference type="GO" id="GO:0005829">
    <property type="term" value="C:cytosol"/>
    <property type="evidence" value="ECO:0007669"/>
    <property type="project" value="TreeGrafter"/>
</dbReference>
<feature type="domain" description="Carrier" evidence="3">
    <location>
        <begin position="47"/>
        <end position="122"/>
    </location>
</feature>
<dbReference type="GO" id="GO:0043041">
    <property type="term" value="P:amino acid activation for nonribosomal peptide biosynthetic process"/>
    <property type="evidence" value="ECO:0007669"/>
    <property type="project" value="TreeGrafter"/>
</dbReference>
<evidence type="ECO:0000256" key="2">
    <source>
        <dbReference type="ARBA" id="ARBA00022553"/>
    </source>
</evidence>
<dbReference type="GO" id="GO:0044550">
    <property type="term" value="P:secondary metabolite biosynthetic process"/>
    <property type="evidence" value="ECO:0007669"/>
    <property type="project" value="TreeGrafter"/>
</dbReference>
<dbReference type="GO" id="GO:0031177">
    <property type="term" value="F:phosphopantetheine binding"/>
    <property type="evidence" value="ECO:0007669"/>
    <property type="project" value="TreeGrafter"/>
</dbReference>
<dbReference type="PROSITE" id="PS00012">
    <property type="entry name" value="PHOSPHOPANTETHEINE"/>
    <property type="match status" value="1"/>
</dbReference>
<dbReference type="PANTHER" id="PTHR45527:SF1">
    <property type="entry name" value="FATTY ACID SYNTHASE"/>
    <property type="match status" value="1"/>
</dbReference>
<gene>
    <name evidence="4" type="ORF">BYL167_LOCUS69015</name>
</gene>
<dbReference type="PROSITE" id="PS50075">
    <property type="entry name" value="CARRIER"/>
    <property type="match status" value="1"/>
</dbReference>
<dbReference type="InterPro" id="IPR045851">
    <property type="entry name" value="AMP-bd_C_sf"/>
</dbReference>
<accession>A0A8S3FPC6</accession>
<dbReference type="InterPro" id="IPR036736">
    <property type="entry name" value="ACP-like_sf"/>
</dbReference>
<keyword evidence="1" id="KW-0596">Phosphopantetheine</keyword>
<dbReference type="Gene3D" id="3.30.300.30">
    <property type="match status" value="1"/>
</dbReference>
<evidence type="ECO:0000256" key="1">
    <source>
        <dbReference type="ARBA" id="ARBA00022450"/>
    </source>
</evidence>
<proteinExistence type="predicted"/>
<evidence type="ECO:0000313" key="5">
    <source>
        <dbReference type="Proteomes" id="UP000681967"/>
    </source>
</evidence>
<evidence type="ECO:0000313" key="4">
    <source>
        <dbReference type="EMBL" id="CAF5134108.1"/>
    </source>
</evidence>
<organism evidence="4 5">
    <name type="scientific">Rotaria magnacalcarata</name>
    <dbReference type="NCBI Taxonomy" id="392030"/>
    <lineage>
        <taxon>Eukaryota</taxon>
        <taxon>Metazoa</taxon>
        <taxon>Spiralia</taxon>
        <taxon>Gnathifera</taxon>
        <taxon>Rotifera</taxon>
        <taxon>Eurotatoria</taxon>
        <taxon>Bdelloidea</taxon>
        <taxon>Philodinida</taxon>
        <taxon>Philodinidae</taxon>
        <taxon>Rotaria</taxon>
    </lineage>
</organism>
<dbReference type="InterPro" id="IPR009081">
    <property type="entry name" value="PP-bd_ACP"/>
</dbReference>
<sequence length="206" mass="23695">MQTKLPDYMIPNRLMWIKEMPVTINGKLDTKALPEFNFSAEENNYCAPRNGVEVNLCEIWSDILRIEKVGITDDFFRLGGDSIGSLRIVGRVREDLALNISVKDIFVFKTIEKLYDNKLKDQVMHSNADVESLDGIELTSSTGEIGLWWIQEIALFDENKFKECLAKLVPHHEAFGIRFKKDADGKYFPCYQTNLDSDQINLVRIK</sequence>
<evidence type="ECO:0000259" key="3">
    <source>
        <dbReference type="PROSITE" id="PS50075"/>
    </source>
</evidence>
<dbReference type="EMBL" id="CAJOBH010249251">
    <property type="protein sequence ID" value="CAF5134108.1"/>
    <property type="molecule type" value="Genomic_DNA"/>
</dbReference>
<dbReference type="SUPFAM" id="SSF47336">
    <property type="entry name" value="ACP-like"/>
    <property type="match status" value="1"/>
</dbReference>